<accession>A0A1H4ERD0</accession>
<protein>
    <submittedName>
        <fullName evidence="1">Uncharacterized protein</fullName>
    </submittedName>
</protein>
<keyword evidence="2" id="KW-1185">Reference proteome</keyword>
<dbReference type="RefSeq" id="WP_091091793.1">
    <property type="nucleotide sequence ID" value="NZ_FNRD01000010.1"/>
</dbReference>
<dbReference type="EMBL" id="FNRD01000010">
    <property type="protein sequence ID" value="SEA87644.1"/>
    <property type="molecule type" value="Genomic_DNA"/>
</dbReference>
<dbReference type="Proteomes" id="UP000198951">
    <property type="component" value="Unassembled WGS sequence"/>
</dbReference>
<dbReference type="OrthoDB" id="1436005at2"/>
<gene>
    <name evidence="1" type="ORF">SAMN05443667_110149</name>
</gene>
<proteinExistence type="predicted"/>
<dbReference type="AlphaFoldDB" id="A0A1H4ERD0"/>
<evidence type="ECO:0000313" key="1">
    <source>
        <dbReference type="EMBL" id="SEA87644.1"/>
    </source>
</evidence>
<sequence length="152" mass="17725">MECVTAKSKIQETFKEVTELANQKNVKALREEAVNNFLDRILVFRDALDEKTKTITDINSKFEILSWVEGIDEECLELIKGLLQKSNAVHKKLIRSYVEMIWVITKGIAIDTMRKYKIALDDLKEHNQDLEDLYFNLPEDAEFADRIKMLSK</sequence>
<organism evidence="1 2">
    <name type="scientific">Flavobacterium gillisiae</name>
    <dbReference type="NCBI Taxonomy" id="150146"/>
    <lineage>
        <taxon>Bacteria</taxon>
        <taxon>Pseudomonadati</taxon>
        <taxon>Bacteroidota</taxon>
        <taxon>Flavobacteriia</taxon>
        <taxon>Flavobacteriales</taxon>
        <taxon>Flavobacteriaceae</taxon>
        <taxon>Flavobacterium</taxon>
    </lineage>
</organism>
<evidence type="ECO:0000313" key="2">
    <source>
        <dbReference type="Proteomes" id="UP000198951"/>
    </source>
</evidence>
<reference evidence="2" key="1">
    <citation type="submission" date="2016-10" db="EMBL/GenBank/DDBJ databases">
        <authorList>
            <person name="Varghese N."/>
            <person name="Submissions S."/>
        </authorList>
    </citation>
    <scope>NUCLEOTIDE SEQUENCE [LARGE SCALE GENOMIC DNA]</scope>
    <source>
        <strain evidence="2">DSM 22376</strain>
    </source>
</reference>
<name>A0A1H4ERD0_9FLAO</name>